<evidence type="ECO:0000313" key="1">
    <source>
        <dbReference type="EMBL" id="KAH7865707.1"/>
    </source>
</evidence>
<gene>
    <name evidence="1" type="ORF">Vadar_010114</name>
</gene>
<proteinExistence type="predicted"/>
<comment type="caution">
    <text evidence="1">The sequence shown here is derived from an EMBL/GenBank/DDBJ whole genome shotgun (WGS) entry which is preliminary data.</text>
</comment>
<dbReference type="EMBL" id="CM037159">
    <property type="protein sequence ID" value="KAH7865707.1"/>
    <property type="molecule type" value="Genomic_DNA"/>
</dbReference>
<name>A0ACB7ZIM8_9ERIC</name>
<organism evidence="1 2">
    <name type="scientific">Vaccinium darrowii</name>
    <dbReference type="NCBI Taxonomy" id="229202"/>
    <lineage>
        <taxon>Eukaryota</taxon>
        <taxon>Viridiplantae</taxon>
        <taxon>Streptophyta</taxon>
        <taxon>Embryophyta</taxon>
        <taxon>Tracheophyta</taxon>
        <taxon>Spermatophyta</taxon>
        <taxon>Magnoliopsida</taxon>
        <taxon>eudicotyledons</taxon>
        <taxon>Gunneridae</taxon>
        <taxon>Pentapetalae</taxon>
        <taxon>asterids</taxon>
        <taxon>Ericales</taxon>
        <taxon>Ericaceae</taxon>
        <taxon>Vaccinioideae</taxon>
        <taxon>Vaccinieae</taxon>
        <taxon>Vaccinium</taxon>
    </lineage>
</organism>
<evidence type="ECO:0000313" key="2">
    <source>
        <dbReference type="Proteomes" id="UP000828048"/>
    </source>
</evidence>
<accession>A0ACB7ZIM8</accession>
<sequence>MAGMGSALYFDINVHFCGKAERIINNQPERYSYLDLLNDVSIRSFTHLPTHTGAIITMHFNKPGSTERMDVGSDLDVIEMFGLYSNVCVADLYVELSDVDDPIPVDIFEKHACPSNSKSAPECLFVEDQWADDGDGFSEYSSVDDGGKDSSSDSDVTTYGPTVDPFDPTKCGEEFKVDGGGKIRLAKGMLFGNANKFREVLREFTIQEGCKFVRQKNEKTRITCRCAAIGCRWRIHASPLANGVTFQIKTYRGDHTCISETSIF</sequence>
<protein>
    <submittedName>
        <fullName evidence="1">Uncharacterized protein</fullName>
    </submittedName>
</protein>
<keyword evidence="2" id="KW-1185">Reference proteome</keyword>
<reference evidence="1 2" key="1">
    <citation type="journal article" date="2021" name="Hortic Res">
        <title>High-quality reference genome and annotation aids understanding of berry development for evergreen blueberry (Vaccinium darrowii).</title>
        <authorList>
            <person name="Yu J."/>
            <person name="Hulse-Kemp A.M."/>
            <person name="Babiker E."/>
            <person name="Staton M."/>
        </authorList>
    </citation>
    <scope>NUCLEOTIDE SEQUENCE [LARGE SCALE GENOMIC DNA]</scope>
    <source>
        <strain evidence="2">cv. NJ 8807/NJ 8810</strain>
        <tissue evidence="1">Young leaf</tissue>
    </source>
</reference>
<dbReference type="Proteomes" id="UP000828048">
    <property type="component" value="Chromosome 9"/>
</dbReference>